<dbReference type="PANTHER" id="PTHR13847">
    <property type="entry name" value="SARCOSINE DEHYDROGENASE-RELATED"/>
    <property type="match status" value="1"/>
</dbReference>
<dbReference type="Gene3D" id="3.30.9.10">
    <property type="entry name" value="D-Amino Acid Oxidase, subunit A, domain 2"/>
    <property type="match status" value="1"/>
</dbReference>
<dbReference type="InterPro" id="IPR036188">
    <property type="entry name" value="FAD/NAD-bd_sf"/>
</dbReference>
<dbReference type="Gene3D" id="3.50.50.60">
    <property type="entry name" value="FAD/NAD(P)-binding domain"/>
    <property type="match status" value="1"/>
</dbReference>
<evidence type="ECO:0000256" key="1">
    <source>
        <dbReference type="ARBA" id="ARBA00023002"/>
    </source>
</evidence>
<dbReference type="Proteomes" id="UP000219331">
    <property type="component" value="Unassembled WGS sequence"/>
</dbReference>
<name>A0A285T9C1_9HYPH</name>
<dbReference type="GO" id="GO:0016491">
    <property type="term" value="F:oxidoreductase activity"/>
    <property type="evidence" value="ECO:0007669"/>
    <property type="project" value="UniProtKB-KW"/>
</dbReference>
<protein>
    <submittedName>
        <fullName evidence="3">Gamma-glutamylputrescine oxidase</fullName>
    </submittedName>
</protein>
<feature type="domain" description="FAD dependent oxidoreductase" evidence="2">
    <location>
        <begin position="33"/>
        <end position="384"/>
    </location>
</feature>
<evidence type="ECO:0000313" key="3">
    <source>
        <dbReference type="EMBL" id="SOC18097.1"/>
    </source>
</evidence>
<gene>
    <name evidence="3" type="ORF">SAMN05421512_109201</name>
</gene>
<evidence type="ECO:0000313" key="4">
    <source>
        <dbReference type="Proteomes" id="UP000219331"/>
    </source>
</evidence>
<keyword evidence="4" id="KW-1185">Reference proteome</keyword>
<dbReference type="EMBL" id="OBML01000009">
    <property type="protein sequence ID" value="SOC18097.1"/>
    <property type="molecule type" value="Genomic_DNA"/>
</dbReference>
<accession>A0A285T9C1</accession>
<keyword evidence="1" id="KW-0560">Oxidoreductase</keyword>
<dbReference type="SUPFAM" id="SSF51905">
    <property type="entry name" value="FAD/NAD(P)-binding domain"/>
    <property type="match status" value="1"/>
</dbReference>
<dbReference type="PANTHER" id="PTHR13847:SF281">
    <property type="entry name" value="FAD DEPENDENT OXIDOREDUCTASE DOMAIN-CONTAINING PROTEIN"/>
    <property type="match status" value="1"/>
</dbReference>
<proteinExistence type="predicted"/>
<reference evidence="3 4" key="1">
    <citation type="submission" date="2017-08" db="EMBL/GenBank/DDBJ databases">
        <authorList>
            <person name="de Groot N.N."/>
        </authorList>
    </citation>
    <scope>NUCLEOTIDE SEQUENCE [LARGE SCALE GENOMIC DNA]</scope>
    <source>
        <strain evidence="3 4">USBA 352</strain>
    </source>
</reference>
<evidence type="ECO:0000259" key="2">
    <source>
        <dbReference type="Pfam" id="PF01266"/>
    </source>
</evidence>
<dbReference type="InterPro" id="IPR006076">
    <property type="entry name" value="FAD-dep_OxRdtase"/>
</dbReference>
<dbReference type="RefSeq" id="WP_244297580.1">
    <property type="nucleotide sequence ID" value="NZ_OBML01000009.1"/>
</dbReference>
<dbReference type="AlphaFoldDB" id="A0A285T9C1"/>
<organism evidence="3 4">
    <name type="scientific">Stappia indica</name>
    <dbReference type="NCBI Taxonomy" id="538381"/>
    <lineage>
        <taxon>Bacteria</taxon>
        <taxon>Pseudomonadati</taxon>
        <taxon>Pseudomonadota</taxon>
        <taxon>Alphaproteobacteria</taxon>
        <taxon>Hyphomicrobiales</taxon>
        <taxon>Stappiaceae</taxon>
        <taxon>Stappia</taxon>
    </lineage>
</organism>
<sequence>MTEIAHAHAPSYYATSAEDRPVRPALAGTSRADVAIVGGGFTGLNAAITLAEAGRSVVLIEQNRIGWGASGRNGGQLHSGQRRDQAYLEKQYGLDTARRLWSFAEEAKALLHDRVQRFGIDCDWTEGLIHAAHKERFVAEEWDYAEKLARDYGYDAVTPLDRAQLTAAIGTKRYYGGVRDDGAGHLHPLKLAQGLADAAEAAGVVLHEATRAVSLRHEGGRVLVGSGQGEIDAGSVLLAGNGYLAGLDRDSEARVMPINNYILTTEPLSREAADHLIPGREAVSDSRFVVYYWRLTRDLRLLFGGGETYRRGFPPDLRAFVRSHLSNVYPQLATAPVSHAWGGTLGVTTSRMPCLRRTAPGVYVAAGFSGHGVAMAGFCGHAAACAMLGDDERFDVFEKLSPPKFPGGRAFRWPILVLAMSWFALRDRLW</sequence>
<dbReference type="Pfam" id="PF01266">
    <property type="entry name" value="DAO"/>
    <property type="match status" value="1"/>
</dbReference>
<dbReference type="STRING" id="538381.GCA_001696535_02479"/>
<dbReference type="GO" id="GO:0005737">
    <property type="term" value="C:cytoplasm"/>
    <property type="evidence" value="ECO:0007669"/>
    <property type="project" value="TreeGrafter"/>
</dbReference>